<evidence type="ECO:0000256" key="2">
    <source>
        <dbReference type="SAM" id="SignalP"/>
    </source>
</evidence>
<protein>
    <submittedName>
        <fullName evidence="3">Uncharacterized protein</fullName>
    </submittedName>
</protein>
<feature type="signal peptide" evidence="2">
    <location>
        <begin position="1"/>
        <end position="23"/>
    </location>
</feature>
<reference evidence="3" key="1">
    <citation type="submission" date="2023-06" db="EMBL/GenBank/DDBJ databases">
        <title>Genome-scale phylogeny and comparative genomics of the fungal order Sordariales.</title>
        <authorList>
            <consortium name="Lawrence Berkeley National Laboratory"/>
            <person name="Hensen N."/>
            <person name="Bonometti L."/>
            <person name="Westerberg I."/>
            <person name="Brannstrom I.O."/>
            <person name="Guillou S."/>
            <person name="Cros-Aarteil S."/>
            <person name="Calhoun S."/>
            <person name="Haridas S."/>
            <person name="Kuo A."/>
            <person name="Mondo S."/>
            <person name="Pangilinan J."/>
            <person name="Riley R."/>
            <person name="Labutti K."/>
            <person name="Andreopoulos B."/>
            <person name="Lipzen A."/>
            <person name="Chen C."/>
            <person name="Yanf M."/>
            <person name="Daum C."/>
            <person name="Ng V."/>
            <person name="Clum A."/>
            <person name="Steindorff A."/>
            <person name="Ohm R."/>
            <person name="Martin F."/>
            <person name="Silar P."/>
            <person name="Natvig D."/>
            <person name="Lalanne C."/>
            <person name="Gautier V."/>
            <person name="Ament-Velasquez S.L."/>
            <person name="Kruys A."/>
            <person name="Hutchinson M.I."/>
            <person name="Powell A.J."/>
            <person name="Barry K."/>
            <person name="Miller A.N."/>
            <person name="Grigoriev I.V."/>
            <person name="Debuchy R."/>
            <person name="Gladieux P."/>
            <person name="Thoren M.H."/>
            <person name="Johannesson H."/>
        </authorList>
    </citation>
    <scope>NUCLEOTIDE SEQUENCE</scope>
    <source>
        <strain evidence="3">SMH2532-1</strain>
    </source>
</reference>
<dbReference type="AlphaFoldDB" id="A0AA39Y3I5"/>
<proteinExistence type="predicted"/>
<dbReference type="Proteomes" id="UP001174936">
    <property type="component" value="Unassembled WGS sequence"/>
</dbReference>
<keyword evidence="4" id="KW-1185">Reference proteome</keyword>
<keyword evidence="2" id="KW-0732">Signal</keyword>
<gene>
    <name evidence="3" type="ORF">B0T16DRAFT_139535</name>
</gene>
<evidence type="ECO:0000313" key="4">
    <source>
        <dbReference type="Proteomes" id="UP001174936"/>
    </source>
</evidence>
<feature type="chain" id="PRO_5041461548" evidence="2">
    <location>
        <begin position="24"/>
        <end position="307"/>
    </location>
</feature>
<accession>A0AA39Y3I5</accession>
<feature type="region of interest" description="Disordered" evidence="1">
    <location>
        <begin position="93"/>
        <end position="115"/>
    </location>
</feature>
<evidence type="ECO:0000256" key="1">
    <source>
        <dbReference type="SAM" id="MobiDB-lite"/>
    </source>
</evidence>
<evidence type="ECO:0000313" key="3">
    <source>
        <dbReference type="EMBL" id="KAK0645377.1"/>
    </source>
</evidence>
<comment type="caution">
    <text evidence="3">The sequence shown here is derived from an EMBL/GenBank/DDBJ whole genome shotgun (WGS) entry which is preliminary data.</text>
</comment>
<organism evidence="3 4">
    <name type="scientific">Cercophora newfieldiana</name>
    <dbReference type="NCBI Taxonomy" id="92897"/>
    <lineage>
        <taxon>Eukaryota</taxon>
        <taxon>Fungi</taxon>
        <taxon>Dikarya</taxon>
        <taxon>Ascomycota</taxon>
        <taxon>Pezizomycotina</taxon>
        <taxon>Sordariomycetes</taxon>
        <taxon>Sordariomycetidae</taxon>
        <taxon>Sordariales</taxon>
        <taxon>Lasiosphaeriaceae</taxon>
        <taxon>Cercophora</taxon>
    </lineage>
</organism>
<dbReference type="EMBL" id="JAULSV010000004">
    <property type="protein sequence ID" value="KAK0645377.1"/>
    <property type="molecule type" value="Genomic_DNA"/>
</dbReference>
<name>A0AA39Y3I5_9PEZI</name>
<sequence length="307" mass="34458">MKTLLANLCLLLWQLLLPVAAAGAGDEIPPEFFNLSRARLQSTMDLHVNQTLFVRNASAAVFELKARHIESLIRQDPKLKDVLLQSQAAHVMMSQEPIDRERKPRPPPSPRPLTTVLGGPWQDVWTYGSYEPWHSALDIKTDRWNGELEFSIRSYPVTQLGVPPPRPNWQRVAAALAHGYRPPRDGRMTMYATPSISYSYGNSGFLQHTHTHAWIGLLADEHRPDGSSSRVIDNQITLWHMETDHQFVGSNANYGPMITLSANVKAENWYTVWFWISGGVDSDGGWAVSHATLSVGDTDVEIDLVPF</sequence>